<dbReference type="GO" id="GO:0005737">
    <property type="term" value="C:cytoplasm"/>
    <property type="evidence" value="ECO:0007669"/>
    <property type="project" value="TreeGrafter"/>
</dbReference>
<dbReference type="GO" id="GO:0008017">
    <property type="term" value="F:microtubule binding"/>
    <property type="evidence" value="ECO:0007669"/>
    <property type="project" value="InterPro"/>
</dbReference>
<evidence type="ECO:0000256" key="1">
    <source>
        <dbReference type="SAM" id="MobiDB-lite"/>
    </source>
</evidence>
<protein>
    <recommendedName>
        <fullName evidence="4">Protein regulator of cytokinesis 1</fullName>
    </recommendedName>
</protein>
<name>A0AAN8JD19_PATCE</name>
<feature type="region of interest" description="Disordered" evidence="1">
    <location>
        <begin position="462"/>
        <end position="504"/>
    </location>
</feature>
<sequence>MTERNRIKGEVVSSLDSALNKLYTIWDVIGIADDAVKARAETVSLHLTNLLEEMVQEEDSLRQRLQDSISQYLEQVKSICQELKLPVYTTPTSLTMIQKEKDLRMKMEALTREKNNRMAEMNTLKEQDQRLCEILCMTPYYIPSGTVPSKEQIKELEKHVTTLRAQKEKRHADFISTKKSIVKILNELEQDPDSSFQKEVVTEAEESFILSSDNLNKLKALQQQLTTQKAEIKQTCDDLWQSVKSLWDRLDISESERQQFCTGKDGYKSKVLQALREEILRCEQLKLQNIQRFVQGIRKELTEWWDKCFYSADQREHFEMVFNEEEFTEELLEIHERELEKVKDYYQQNRELLDKMAQRESLFKDMLEAEKKARDPNRFNNRGGKLLQEEKARKKIAKDLPKVEENVKMAIAEWEKENARTFLVGGVNYDTYIAEQWQMYEESKVKEKEQRHILRAKQTVEEMHYGSKPTTPVKRRFQQQTPTKTPQNKQRKMNETKTPGSMSRLHHRSVFASPLARAPLSVTKLRSKTETPKQKRRSSRIHRKILSERNKMVKSQVQDQSHMFSRTTVSSGDSAVSGDSSLASTGSYQDFAHGLAPNARPNCRSSCAMVLSPKKNLF</sequence>
<keyword evidence="3" id="KW-1185">Reference proteome</keyword>
<dbReference type="Gene3D" id="1.20.58.1520">
    <property type="match status" value="1"/>
</dbReference>
<evidence type="ECO:0008006" key="4">
    <source>
        <dbReference type="Google" id="ProtNLM"/>
    </source>
</evidence>
<dbReference type="GO" id="GO:0051256">
    <property type="term" value="P:mitotic spindle midzone assembly"/>
    <property type="evidence" value="ECO:0007669"/>
    <property type="project" value="TreeGrafter"/>
</dbReference>
<evidence type="ECO:0000313" key="2">
    <source>
        <dbReference type="EMBL" id="KAK6174595.1"/>
    </source>
</evidence>
<feature type="compositionally biased region" description="Low complexity" evidence="1">
    <location>
        <begin position="478"/>
        <end position="488"/>
    </location>
</feature>
<gene>
    <name evidence="2" type="ORF">SNE40_017838</name>
</gene>
<dbReference type="Pfam" id="PF03999">
    <property type="entry name" value="MAP65_ASE1"/>
    <property type="match status" value="1"/>
</dbReference>
<feature type="region of interest" description="Disordered" evidence="1">
    <location>
        <begin position="521"/>
        <end position="540"/>
    </location>
</feature>
<accession>A0AAN8JD19</accession>
<reference evidence="2 3" key="1">
    <citation type="submission" date="2024-01" db="EMBL/GenBank/DDBJ databases">
        <title>The genome of the rayed Mediterranean limpet Patella caerulea (Linnaeus, 1758).</title>
        <authorList>
            <person name="Anh-Thu Weber A."/>
            <person name="Halstead-Nussloch G."/>
        </authorList>
    </citation>
    <scope>NUCLEOTIDE SEQUENCE [LARGE SCALE GENOMIC DNA]</scope>
    <source>
        <strain evidence="2">AATW-2023a</strain>
        <tissue evidence="2">Whole specimen</tissue>
    </source>
</reference>
<comment type="caution">
    <text evidence="2">The sequence shown here is derived from an EMBL/GenBank/DDBJ whole genome shotgun (WGS) entry which is preliminary data.</text>
</comment>
<dbReference type="EMBL" id="JAZGQO010000011">
    <property type="protein sequence ID" value="KAK6174595.1"/>
    <property type="molecule type" value="Genomic_DNA"/>
</dbReference>
<feature type="compositionally biased region" description="Low complexity" evidence="1">
    <location>
        <begin position="569"/>
        <end position="581"/>
    </location>
</feature>
<dbReference type="AlphaFoldDB" id="A0AAN8JD19"/>
<dbReference type="InterPro" id="IPR007145">
    <property type="entry name" value="MAP65_Ase1_PRC1"/>
</dbReference>
<dbReference type="GO" id="GO:1990023">
    <property type="term" value="C:mitotic spindle midzone"/>
    <property type="evidence" value="ECO:0007669"/>
    <property type="project" value="TreeGrafter"/>
</dbReference>
<feature type="region of interest" description="Disordered" evidence="1">
    <location>
        <begin position="551"/>
        <end position="581"/>
    </location>
</feature>
<evidence type="ECO:0000313" key="3">
    <source>
        <dbReference type="Proteomes" id="UP001347796"/>
    </source>
</evidence>
<dbReference type="PANTHER" id="PTHR19321:SF41">
    <property type="entry name" value="FASCETTO-RELATED"/>
    <property type="match status" value="1"/>
</dbReference>
<dbReference type="PANTHER" id="PTHR19321">
    <property type="entry name" value="PROTEIN REGULATOR OF CYTOKINESIS 1 PRC1-RELATED"/>
    <property type="match status" value="1"/>
</dbReference>
<organism evidence="2 3">
    <name type="scientific">Patella caerulea</name>
    <name type="common">Rayed Mediterranean limpet</name>
    <dbReference type="NCBI Taxonomy" id="87958"/>
    <lineage>
        <taxon>Eukaryota</taxon>
        <taxon>Metazoa</taxon>
        <taxon>Spiralia</taxon>
        <taxon>Lophotrochozoa</taxon>
        <taxon>Mollusca</taxon>
        <taxon>Gastropoda</taxon>
        <taxon>Patellogastropoda</taxon>
        <taxon>Patelloidea</taxon>
        <taxon>Patellidae</taxon>
        <taxon>Patella</taxon>
    </lineage>
</organism>
<dbReference type="Proteomes" id="UP001347796">
    <property type="component" value="Unassembled WGS sequence"/>
</dbReference>
<feature type="compositionally biased region" description="Polar residues" evidence="1">
    <location>
        <begin position="553"/>
        <end position="568"/>
    </location>
</feature>
<proteinExistence type="predicted"/>